<dbReference type="GO" id="GO:0050660">
    <property type="term" value="F:flavin adenine dinucleotide binding"/>
    <property type="evidence" value="ECO:0007669"/>
    <property type="project" value="InterPro"/>
</dbReference>
<keyword evidence="2" id="KW-0285">Flavoprotein</keyword>
<dbReference type="InterPro" id="IPR036188">
    <property type="entry name" value="FAD/NAD-bd_sf"/>
</dbReference>
<dbReference type="Pfam" id="PF05199">
    <property type="entry name" value="GMC_oxred_C"/>
    <property type="match status" value="1"/>
</dbReference>
<name>A0A1G7HDP2_9BACT</name>
<evidence type="ECO:0000313" key="7">
    <source>
        <dbReference type="EMBL" id="SDE98424.1"/>
    </source>
</evidence>
<reference evidence="7 8" key="1">
    <citation type="submission" date="2016-10" db="EMBL/GenBank/DDBJ databases">
        <authorList>
            <person name="de Groot N.N."/>
        </authorList>
    </citation>
    <scope>NUCLEOTIDE SEQUENCE [LARGE SCALE GENOMIC DNA]</scope>
    <source>
        <strain evidence="7 8">GAS232</strain>
    </source>
</reference>
<comment type="similarity">
    <text evidence="1">Belongs to the GMC oxidoreductase family.</text>
</comment>
<feature type="domain" description="Glucose-methanol-choline oxidoreductase N-terminal" evidence="5">
    <location>
        <begin position="114"/>
        <end position="319"/>
    </location>
</feature>
<evidence type="ECO:0000259" key="5">
    <source>
        <dbReference type="Pfam" id="PF00732"/>
    </source>
</evidence>
<evidence type="ECO:0000313" key="8">
    <source>
        <dbReference type="Proteomes" id="UP000182427"/>
    </source>
</evidence>
<evidence type="ECO:0000256" key="2">
    <source>
        <dbReference type="ARBA" id="ARBA00022630"/>
    </source>
</evidence>
<keyword evidence="8" id="KW-1185">Reference proteome</keyword>
<dbReference type="EMBL" id="LT629690">
    <property type="protein sequence ID" value="SDE98424.1"/>
    <property type="molecule type" value="Genomic_DNA"/>
</dbReference>
<dbReference type="InterPro" id="IPR000172">
    <property type="entry name" value="GMC_OxRdtase_N"/>
</dbReference>
<evidence type="ECO:0000256" key="4">
    <source>
        <dbReference type="ARBA" id="ARBA00023002"/>
    </source>
</evidence>
<evidence type="ECO:0000256" key="3">
    <source>
        <dbReference type="ARBA" id="ARBA00022827"/>
    </source>
</evidence>
<dbReference type="GO" id="GO:0016614">
    <property type="term" value="F:oxidoreductase activity, acting on CH-OH group of donors"/>
    <property type="evidence" value="ECO:0007669"/>
    <property type="project" value="InterPro"/>
</dbReference>
<dbReference type="SUPFAM" id="SSF51905">
    <property type="entry name" value="FAD/NAD(P)-binding domain"/>
    <property type="match status" value="1"/>
</dbReference>
<sequence length="585" mass="63864">MSSFDNDKPLFGAFEAPADGLHHLGSMQKIVIPRRRWRNEDEVDVAIVGVGAAGGVLLQRLARAGLSVVGFEAGPFWDTERDWVSDEAGSRNLYWNDLRITGGEHPLALGSNNSGKGVGGGSVHWAAFAPRFHPSDFEVYTRDGVGADWPLSYEEIEPYYELLEREMPVAGPAYYPWGKPHGYPYAPHPMGGVGDTLVKGCTKLGIGVSTGGPVAILSASRGDRPHCIYRGFCIQACKVGAKASTLITHVPDALKSGAEIRDESMVSRISINKHGRADGVVYFDREGREHFQKALIVIVSGYAIETPRLLLNSACPGHERGLANSSGTLGKYLMAQAGNVIAGRFDELIRMYKAPPAHALTEEFYETDPKRDFARGFAVQTVGPLPIAFAKQMAAAKGVWGWGLRRTMMDYNHWSALGLLGEILPWEENRVELATGADQKDRFGLPVAKVSFTLHDNDKRMIEFGKNKVMEIMRAAGAAEVVQEQRYAHLVGAARMSSSPHNSVCDKFGRTWDVNNLFVMDGSVMPTQGSANPGLTIQALAARTADYILSQKDSIINDMPRDLKTPPVRKSLCPPGTFRSGIPHF</sequence>
<evidence type="ECO:0000259" key="6">
    <source>
        <dbReference type="Pfam" id="PF05199"/>
    </source>
</evidence>
<gene>
    <name evidence="7" type="ORF">SAMN05444167_1027</name>
</gene>
<feature type="domain" description="Glucose-methanol-choline oxidoreductase C-terminal" evidence="6">
    <location>
        <begin position="427"/>
        <end position="541"/>
    </location>
</feature>
<dbReference type="RefSeq" id="WP_231966755.1">
    <property type="nucleotide sequence ID" value="NZ_LT629690.1"/>
</dbReference>
<dbReference type="AlphaFoldDB" id="A0A1G7HDP2"/>
<accession>A0A1G7HDP2</accession>
<organism evidence="7 8">
    <name type="scientific">Terriglobus roseus</name>
    <dbReference type="NCBI Taxonomy" id="392734"/>
    <lineage>
        <taxon>Bacteria</taxon>
        <taxon>Pseudomonadati</taxon>
        <taxon>Acidobacteriota</taxon>
        <taxon>Terriglobia</taxon>
        <taxon>Terriglobales</taxon>
        <taxon>Acidobacteriaceae</taxon>
        <taxon>Terriglobus</taxon>
    </lineage>
</organism>
<dbReference type="PANTHER" id="PTHR46056">
    <property type="entry name" value="LONG-CHAIN-ALCOHOL OXIDASE"/>
    <property type="match status" value="1"/>
</dbReference>
<dbReference type="Pfam" id="PF00732">
    <property type="entry name" value="GMC_oxred_N"/>
    <property type="match status" value="1"/>
</dbReference>
<dbReference type="Proteomes" id="UP000182427">
    <property type="component" value="Chromosome I"/>
</dbReference>
<dbReference type="InterPro" id="IPR007867">
    <property type="entry name" value="GMC_OxRtase_C"/>
</dbReference>
<dbReference type="PANTHER" id="PTHR46056:SF12">
    <property type="entry name" value="LONG-CHAIN-ALCOHOL OXIDASE"/>
    <property type="match status" value="1"/>
</dbReference>
<protein>
    <submittedName>
        <fullName evidence="7">Choline dehydrogenase</fullName>
    </submittedName>
</protein>
<keyword evidence="4" id="KW-0560">Oxidoreductase</keyword>
<dbReference type="SUPFAM" id="SSF54373">
    <property type="entry name" value="FAD-linked reductases, C-terminal domain"/>
    <property type="match status" value="1"/>
</dbReference>
<evidence type="ECO:0000256" key="1">
    <source>
        <dbReference type="ARBA" id="ARBA00010790"/>
    </source>
</evidence>
<dbReference type="Gene3D" id="3.50.50.60">
    <property type="entry name" value="FAD/NAD(P)-binding domain"/>
    <property type="match status" value="2"/>
</dbReference>
<proteinExistence type="inferred from homology"/>
<keyword evidence="3" id="KW-0274">FAD</keyword>